<comment type="function">
    <text evidence="9">Forms a complex with DNA polymerase epsilon subunit POLE3 and binds naked DNA, which is then incorporated into chromatin, aided by the nucleosome remodeling activity of ISWI/SNF2H and ACF1. Does not enhance nucleosome sliding activity of the ACF-5 ISWI chromatin remodeling complex.</text>
</comment>
<evidence type="ECO:0000256" key="3">
    <source>
        <dbReference type="ARBA" id="ARBA00022679"/>
    </source>
</evidence>
<dbReference type="PANTHER" id="PTHR10252">
    <property type="entry name" value="HISTONE-LIKE TRANSCRIPTION FACTOR CCAAT-RELATED"/>
    <property type="match status" value="1"/>
</dbReference>
<name>A0A8J4PY39_9MYCE</name>
<evidence type="ECO:0000256" key="12">
    <source>
        <dbReference type="ARBA" id="ARBA00083235"/>
    </source>
</evidence>
<feature type="compositionally biased region" description="Basic and acidic residues" evidence="13">
    <location>
        <begin position="25"/>
        <end position="40"/>
    </location>
</feature>
<evidence type="ECO:0000256" key="5">
    <source>
        <dbReference type="ARBA" id="ARBA00022990"/>
    </source>
</evidence>
<feature type="compositionally biased region" description="Acidic residues" evidence="13">
    <location>
        <begin position="14"/>
        <end position="24"/>
    </location>
</feature>
<dbReference type="SUPFAM" id="SSF47113">
    <property type="entry name" value="Histone-fold"/>
    <property type="match status" value="1"/>
</dbReference>
<sequence>MSEEKDVDMKNIDKEEEEEEQEEVESNKKVVGKKDSKEKEKDDDDEESSDNDEEVEEEDEEEDEEADDEDESSSKKKDKKDTKSTPASATTATRKPRSSATQLPIARVRRIMKSDKDVKIISADALFLVTKSTEMFLDYLVKEAYKKTTGDSRKILSYKDLAAAVGDIDSLEFLDDIIPEKVTG</sequence>
<comment type="subcellular location">
    <subcellularLocation>
        <location evidence="1">Nucleus</location>
    </subcellularLocation>
</comment>
<protein>
    <recommendedName>
        <fullName evidence="11">Chromatin accessibility complex protein 1</fullName>
    </recommendedName>
    <alternativeName>
        <fullName evidence="12">DNA polymerase epsilon subunit p15</fullName>
    </alternativeName>
</protein>
<evidence type="ECO:0000256" key="9">
    <source>
        <dbReference type="ARBA" id="ARBA00059032"/>
    </source>
</evidence>
<evidence type="ECO:0000313" key="16">
    <source>
        <dbReference type="Proteomes" id="UP000695562"/>
    </source>
</evidence>
<dbReference type="PANTHER" id="PTHR10252:SF54">
    <property type="entry name" value="CHROMATIN ACCESSIBILITY COMPLEX PROTEIN 1"/>
    <property type="match status" value="1"/>
</dbReference>
<keyword evidence="4" id="KW-0548">Nucleotidyltransferase</keyword>
<dbReference type="InterPro" id="IPR003958">
    <property type="entry name" value="CBFA_NFYB_domain"/>
</dbReference>
<evidence type="ECO:0000256" key="11">
    <source>
        <dbReference type="ARBA" id="ARBA00071805"/>
    </source>
</evidence>
<keyword evidence="8" id="KW-0539">Nucleus</keyword>
<feature type="region of interest" description="Disordered" evidence="13">
    <location>
        <begin position="1"/>
        <end position="102"/>
    </location>
</feature>
<evidence type="ECO:0000256" key="2">
    <source>
        <dbReference type="ARBA" id="ARBA00022553"/>
    </source>
</evidence>
<evidence type="ECO:0000259" key="14">
    <source>
        <dbReference type="Pfam" id="PF00808"/>
    </source>
</evidence>
<keyword evidence="5" id="KW-0007">Acetylation</keyword>
<comment type="subunit">
    <text evidence="10">Heterodimer with POLE3; binds to DNA. Component of the CHRAC ISWI chromatin remodeling complex at least composed of SMARCA5/SNF2H, BAZ1A/ACF1, CHRAC1 and POLE3; the complex preferentially binds DNA through the CHRAC1-POLE3 heterodimer and possesses ATP-dependent nucleosome-remodeling activity. Within the complex, the heterodimer with POLE3 interacts with SMARCA5/SNF2H; the interaction is direct and enhances nucleosome sliding activity by the SMARCA5/SNF2H and BAZ1A/ACF1 interaction. Within the complex, the heterodimer with POLE3 interacts with BAZ1A/ACF1; the interactions are direct.</text>
</comment>
<organism evidence="15 16">
    <name type="scientific">Polysphondylium violaceum</name>
    <dbReference type="NCBI Taxonomy" id="133409"/>
    <lineage>
        <taxon>Eukaryota</taxon>
        <taxon>Amoebozoa</taxon>
        <taxon>Evosea</taxon>
        <taxon>Eumycetozoa</taxon>
        <taxon>Dictyostelia</taxon>
        <taxon>Dictyosteliales</taxon>
        <taxon>Dictyosteliaceae</taxon>
        <taxon>Polysphondylium</taxon>
    </lineage>
</organism>
<evidence type="ECO:0000256" key="1">
    <source>
        <dbReference type="ARBA" id="ARBA00004123"/>
    </source>
</evidence>
<evidence type="ECO:0000313" key="15">
    <source>
        <dbReference type="EMBL" id="KAF2075805.1"/>
    </source>
</evidence>
<dbReference type="GO" id="GO:0003677">
    <property type="term" value="F:DNA binding"/>
    <property type="evidence" value="ECO:0007669"/>
    <property type="project" value="UniProtKB-KW"/>
</dbReference>
<dbReference type="GO" id="GO:0016779">
    <property type="term" value="F:nucleotidyltransferase activity"/>
    <property type="evidence" value="ECO:0007669"/>
    <property type="project" value="UniProtKB-KW"/>
</dbReference>
<dbReference type="Pfam" id="PF00808">
    <property type="entry name" value="CBFD_NFYB_HMF"/>
    <property type="match status" value="1"/>
</dbReference>
<dbReference type="InterPro" id="IPR009072">
    <property type="entry name" value="Histone-fold"/>
</dbReference>
<keyword evidence="2" id="KW-0597">Phosphoprotein</keyword>
<dbReference type="GO" id="GO:0046982">
    <property type="term" value="F:protein heterodimerization activity"/>
    <property type="evidence" value="ECO:0007669"/>
    <property type="project" value="InterPro"/>
</dbReference>
<dbReference type="EMBL" id="AJWJ01000085">
    <property type="protein sequence ID" value="KAF2075805.1"/>
    <property type="molecule type" value="Genomic_DNA"/>
</dbReference>
<dbReference type="CDD" id="cd23645">
    <property type="entry name" value="HFD_Dpb3-like"/>
    <property type="match status" value="1"/>
</dbReference>
<evidence type="ECO:0000256" key="7">
    <source>
        <dbReference type="ARBA" id="ARBA00023125"/>
    </source>
</evidence>
<dbReference type="Gene3D" id="1.10.20.10">
    <property type="entry name" value="Histone, subunit A"/>
    <property type="match status" value="1"/>
</dbReference>
<comment type="caution">
    <text evidence="15">The sequence shown here is derived from an EMBL/GenBank/DDBJ whole genome shotgun (WGS) entry which is preliminary data.</text>
</comment>
<gene>
    <name evidence="15" type="ORF">CYY_002888</name>
</gene>
<keyword evidence="3" id="KW-0808">Transferase</keyword>
<feature type="compositionally biased region" description="Basic and acidic residues" evidence="13">
    <location>
        <begin position="72"/>
        <end position="83"/>
    </location>
</feature>
<evidence type="ECO:0000256" key="6">
    <source>
        <dbReference type="ARBA" id="ARBA00023054"/>
    </source>
</evidence>
<feature type="compositionally biased region" description="Acidic residues" evidence="13">
    <location>
        <begin position="41"/>
        <end position="71"/>
    </location>
</feature>
<keyword evidence="6" id="KW-0175">Coiled coil</keyword>
<proteinExistence type="predicted"/>
<dbReference type="InterPro" id="IPR050568">
    <property type="entry name" value="Transcr_DNA_Rep_Reg"/>
</dbReference>
<feature type="domain" description="Transcription factor CBF/NF-Y/archaeal histone" evidence="14">
    <location>
        <begin position="102"/>
        <end position="165"/>
    </location>
</feature>
<evidence type="ECO:0000256" key="4">
    <source>
        <dbReference type="ARBA" id="ARBA00022695"/>
    </source>
</evidence>
<keyword evidence="16" id="KW-1185">Reference proteome</keyword>
<accession>A0A8J4PY39</accession>
<dbReference type="OrthoDB" id="636685at2759"/>
<evidence type="ECO:0000256" key="13">
    <source>
        <dbReference type="SAM" id="MobiDB-lite"/>
    </source>
</evidence>
<dbReference type="Proteomes" id="UP000695562">
    <property type="component" value="Unassembled WGS sequence"/>
</dbReference>
<evidence type="ECO:0000256" key="10">
    <source>
        <dbReference type="ARBA" id="ARBA00062516"/>
    </source>
</evidence>
<keyword evidence="7" id="KW-0238">DNA-binding</keyword>
<reference evidence="15" key="1">
    <citation type="submission" date="2020-01" db="EMBL/GenBank/DDBJ databases">
        <title>Development of genomics and gene disruption for Polysphondylium violaceum indicates a role for the polyketide synthase stlB in stalk morphogenesis.</title>
        <authorList>
            <person name="Narita B."/>
            <person name="Kawabe Y."/>
            <person name="Kin K."/>
            <person name="Saito T."/>
            <person name="Gibbs R."/>
            <person name="Kuspa A."/>
            <person name="Muzny D."/>
            <person name="Queller D."/>
            <person name="Richards S."/>
            <person name="Strassman J."/>
            <person name="Sucgang R."/>
            <person name="Worley K."/>
            <person name="Schaap P."/>
        </authorList>
    </citation>
    <scope>NUCLEOTIDE SEQUENCE</scope>
    <source>
        <strain evidence="15">QSvi11</strain>
    </source>
</reference>
<evidence type="ECO:0000256" key="8">
    <source>
        <dbReference type="ARBA" id="ARBA00023242"/>
    </source>
</evidence>
<feature type="compositionally biased region" description="Low complexity" evidence="13">
    <location>
        <begin position="84"/>
        <end position="101"/>
    </location>
</feature>
<dbReference type="FunFam" id="1.10.20.10:FF:000048">
    <property type="entry name" value="Chromatin accessibility complex subunit 1"/>
    <property type="match status" value="1"/>
</dbReference>
<dbReference type="AlphaFoldDB" id="A0A8J4PY39"/>
<dbReference type="GO" id="GO:0006261">
    <property type="term" value="P:DNA-templated DNA replication"/>
    <property type="evidence" value="ECO:0007669"/>
    <property type="project" value="TreeGrafter"/>
</dbReference>
<dbReference type="GO" id="GO:0008623">
    <property type="term" value="C:CHRAC"/>
    <property type="evidence" value="ECO:0007669"/>
    <property type="project" value="TreeGrafter"/>
</dbReference>